<proteinExistence type="predicted"/>
<dbReference type="EMBL" id="DYDO01000009">
    <property type="protein sequence ID" value="DBA18540.1"/>
    <property type="molecule type" value="Genomic_DNA"/>
</dbReference>
<name>A0AAV3A4V7_PYXAD</name>
<protein>
    <submittedName>
        <fullName evidence="1">Uncharacterized protein</fullName>
    </submittedName>
</protein>
<keyword evidence="2" id="KW-1185">Reference proteome</keyword>
<evidence type="ECO:0000313" key="1">
    <source>
        <dbReference type="EMBL" id="DBA18540.1"/>
    </source>
</evidence>
<sequence length="93" mass="10366">MNSHSSFWFVAASPDFIQIFNCLTVNRSFIIALTHFDKSPSFFLLCVPLGKFSVTSCTKILMVIKGNLQTYGDSFFGGTTLVSLSLYFGKHLL</sequence>
<dbReference type="Proteomes" id="UP001181693">
    <property type="component" value="Unassembled WGS sequence"/>
</dbReference>
<dbReference type="AlphaFoldDB" id="A0AAV3A4V7"/>
<organism evidence="1 2">
    <name type="scientific">Pyxicephalus adspersus</name>
    <name type="common">African bullfrog</name>
    <dbReference type="NCBI Taxonomy" id="30357"/>
    <lineage>
        <taxon>Eukaryota</taxon>
        <taxon>Metazoa</taxon>
        <taxon>Chordata</taxon>
        <taxon>Craniata</taxon>
        <taxon>Vertebrata</taxon>
        <taxon>Euteleostomi</taxon>
        <taxon>Amphibia</taxon>
        <taxon>Batrachia</taxon>
        <taxon>Anura</taxon>
        <taxon>Neobatrachia</taxon>
        <taxon>Ranoidea</taxon>
        <taxon>Pyxicephalidae</taxon>
        <taxon>Pyxicephalinae</taxon>
        <taxon>Pyxicephalus</taxon>
    </lineage>
</organism>
<evidence type="ECO:0000313" key="2">
    <source>
        <dbReference type="Proteomes" id="UP001181693"/>
    </source>
</evidence>
<gene>
    <name evidence="1" type="ORF">GDO54_016774</name>
</gene>
<accession>A0AAV3A4V7</accession>
<reference evidence="1" key="1">
    <citation type="thesis" date="2020" institute="ProQuest LLC" country="789 East Eisenhower Parkway, Ann Arbor, MI, USA">
        <title>Comparative Genomics and Chromosome Evolution.</title>
        <authorList>
            <person name="Mudd A.B."/>
        </authorList>
    </citation>
    <scope>NUCLEOTIDE SEQUENCE</scope>
    <source>
        <strain evidence="1">1538</strain>
        <tissue evidence="1">Blood</tissue>
    </source>
</reference>
<comment type="caution">
    <text evidence="1">The sequence shown here is derived from an EMBL/GenBank/DDBJ whole genome shotgun (WGS) entry which is preliminary data.</text>
</comment>